<evidence type="ECO:0008006" key="4">
    <source>
        <dbReference type="Google" id="ProtNLM"/>
    </source>
</evidence>
<name>A0A165PKT9_9BACL</name>
<feature type="signal peptide" evidence="1">
    <location>
        <begin position="1"/>
        <end position="25"/>
    </location>
</feature>
<evidence type="ECO:0000313" key="2">
    <source>
        <dbReference type="EMBL" id="KZE71539.1"/>
    </source>
</evidence>
<dbReference type="OrthoDB" id="2653461at2"/>
<protein>
    <recommendedName>
        <fullName evidence="4">DUF4309 domain-containing protein</fullName>
    </recommendedName>
</protein>
<dbReference type="STRING" id="1007103.GCA_000213315_05226"/>
<accession>A0A165PKT9</accession>
<feature type="chain" id="PRO_5007864120" description="DUF4309 domain-containing protein" evidence="1">
    <location>
        <begin position="26"/>
        <end position="195"/>
    </location>
</feature>
<reference evidence="3" key="1">
    <citation type="submission" date="2016-01" db="EMBL/GenBank/DDBJ databases">
        <title>Draft genome of Chromobacterium sp. F49.</title>
        <authorList>
            <person name="Hong K.W."/>
        </authorList>
    </citation>
    <scope>NUCLEOTIDE SEQUENCE [LARGE SCALE GENOMIC DNA]</scope>
    <source>
        <strain evidence="3">M63</strain>
    </source>
</reference>
<dbReference type="eggNOG" id="ENOG502ZVFP">
    <property type="taxonomic scope" value="Bacteria"/>
</dbReference>
<evidence type="ECO:0000256" key="1">
    <source>
        <dbReference type="SAM" id="SignalP"/>
    </source>
</evidence>
<gene>
    <name evidence="2" type="ORF">AV654_04815</name>
</gene>
<proteinExistence type="predicted"/>
<dbReference type="AlphaFoldDB" id="A0A165PKT9"/>
<keyword evidence="1" id="KW-0732">Signal</keyword>
<evidence type="ECO:0000313" key="3">
    <source>
        <dbReference type="Proteomes" id="UP000076563"/>
    </source>
</evidence>
<comment type="caution">
    <text evidence="2">The sequence shown here is derived from an EMBL/GenBank/DDBJ whole genome shotgun (WGS) entry which is preliminary data.</text>
</comment>
<dbReference type="Proteomes" id="UP000076563">
    <property type="component" value="Unassembled WGS sequence"/>
</dbReference>
<dbReference type="RefSeq" id="WP_063187880.1">
    <property type="nucleotide sequence ID" value="NZ_LQRA01000110.1"/>
</dbReference>
<organism evidence="2 3">
    <name type="scientific">Paenibacillus elgii</name>
    <dbReference type="NCBI Taxonomy" id="189691"/>
    <lineage>
        <taxon>Bacteria</taxon>
        <taxon>Bacillati</taxon>
        <taxon>Bacillota</taxon>
        <taxon>Bacilli</taxon>
        <taxon>Bacillales</taxon>
        <taxon>Paenibacillaceae</taxon>
        <taxon>Paenibacillus</taxon>
    </lineage>
</organism>
<keyword evidence="3" id="KW-1185">Reference proteome</keyword>
<dbReference type="EMBL" id="LQRA01000110">
    <property type="protein sequence ID" value="KZE71539.1"/>
    <property type="molecule type" value="Genomic_DNA"/>
</dbReference>
<sequence>MKRLSKWWLIGAAAIGLTGASWSSAEDSPAALDKHSYPPVLAATEQTHTVNTAVYEEAGTGAEIGGPVKWPLERVNGISVTDDLKTLYELKGKPKAEENDPLFKDERTFVYDDCRVGLYDNFVQYVMVPVQAGTIEIDGKKLEMKADTLRQTLGTPDWTGEDGIVYKQGQRALKLFLDEHTGKLLSVHYFHTVTD</sequence>